<sequence>MAREHDEQDIDLGGEEAEEEEEDDEYLERGPMEETVEVCPSQEDEERGECLTGVTEGKKGRRAFVDRAWRKFRK</sequence>
<gene>
    <name evidence="1" type="ORF">NLG97_g2560</name>
</gene>
<reference evidence="1" key="1">
    <citation type="submission" date="2022-07" db="EMBL/GenBank/DDBJ databases">
        <title>Genome Sequence of Lecanicillium saksenae.</title>
        <authorList>
            <person name="Buettner E."/>
        </authorList>
    </citation>
    <scope>NUCLEOTIDE SEQUENCE</scope>
    <source>
        <strain evidence="1">VT-O1</strain>
    </source>
</reference>
<evidence type="ECO:0000313" key="2">
    <source>
        <dbReference type="Proteomes" id="UP001148737"/>
    </source>
</evidence>
<protein>
    <submittedName>
        <fullName evidence="1">Uncharacterized protein</fullName>
    </submittedName>
</protein>
<evidence type="ECO:0000313" key="1">
    <source>
        <dbReference type="EMBL" id="KAJ3496588.1"/>
    </source>
</evidence>
<dbReference type="EMBL" id="JANAKD010000177">
    <property type="protein sequence ID" value="KAJ3496588.1"/>
    <property type="molecule type" value="Genomic_DNA"/>
</dbReference>
<accession>A0ACC1R194</accession>
<keyword evidence="2" id="KW-1185">Reference proteome</keyword>
<proteinExistence type="predicted"/>
<name>A0ACC1R194_9HYPO</name>
<comment type="caution">
    <text evidence="1">The sequence shown here is derived from an EMBL/GenBank/DDBJ whole genome shotgun (WGS) entry which is preliminary data.</text>
</comment>
<organism evidence="1 2">
    <name type="scientific">Lecanicillium saksenae</name>
    <dbReference type="NCBI Taxonomy" id="468837"/>
    <lineage>
        <taxon>Eukaryota</taxon>
        <taxon>Fungi</taxon>
        <taxon>Dikarya</taxon>
        <taxon>Ascomycota</taxon>
        <taxon>Pezizomycotina</taxon>
        <taxon>Sordariomycetes</taxon>
        <taxon>Hypocreomycetidae</taxon>
        <taxon>Hypocreales</taxon>
        <taxon>Cordycipitaceae</taxon>
        <taxon>Lecanicillium</taxon>
    </lineage>
</organism>
<dbReference type="Proteomes" id="UP001148737">
    <property type="component" value="Unassembled WGS sequence"/>
</dbReference>